<organism evidence="7 8">
    <name type="scientific">Candidatus Collierbacteria bacterium RIFOXYA2_FULL_46_10</name>
    <dbReference type="NCBI Taxonomy" id="1817726"/>
    <lineage>
        <taxon>Bacteria</taxon>
        <taxon>Candidatus Collieribacteriota</taxon>
    </lineage>
</organism>
<dbReference type="InterPro" id="IPR000983">
    <property type="entry name" value="Bac_GSPG_pilin"/>
</dbReference>
<dbReference type="GO" id="GO:0015628">
    <property type="term" value="P:protein secretion by the type II secretion system"/>
    <property type="evidence" value="ECO:0007669"/>
    <property type="project" value="InterPro"/>
</dbReference>
<reference evidence="7 8" key="1">
    <citation type="journal article" date="2016" name="Nat. Commun.">
        <title>Thousands of microbial genomes shed light on interconnected biogeochemical processes in an aquifer system.</title>
        <authorList>
            <person name="Anantharaman K."/>
            <person name="Brown C.T."/>
            <person name="Hug L.A."/>
            <person name="Sharon I."/>
            <person name="Castelle C.J."/>
            <person name="Probst A.J."/>
            <person name="Thomas B.C."/>
            <person name="Singh A."/>
            <person name="Wilkins M.J."/>
            <person name="Karaoz U."/>
            <person name="Brodie E.L."/>
            <person name="Williams K.H."/>
            <person name="Hubbard S.S."/>
            <person name="Banfield J.F."/>
        </authorList>
    </citation>
    <scope>NUCLEOTIDE SEQUENCE [LARGE SCALE GENOMIC DNA]</scope>
</reference>
<evidence type="ECO:0000256" key="1">
    <source>
        <dbReference type="ARBA" id="ARBA00004167"/>
    </source>
</evidence>
<dbReference type="InterPro" id="IPR045584">
    <property type="entry name" value="Pilin-like"/>
</dbReference>
<dbReference type="AlphaFoldDB" id="A0A1F5F2M0"/>
<evidence type="ECO:0000313" key="7">
    <source>
        <dbReference type="EMBL" id="OGD73921.1"/>
    </source>
</evidence>
<evidence type="ECO:0000256" key="5">
    <source>
        <dbReference type="ARBA" id="ARBA00023136"/>
    </source>
</evidence>
<dbReference type="Proteomes" id="UP000176191">
    <property type="component" value="Unassembled WGS sequence"/>
</dbReference>
<evidence type="ECO:0008006" key="9">
    <source>
        <dbReference type="Google" id="ProtNLM"/>
    </source>
</evidence>
<accession>A0A1F5F2M0</accession>
<dbReference type="NCBIfam" id="TIGR02532">
    <property type="entry name" value="IV_pilin_GFxxxE"/>
    <property type="match status" value="1"/>
</dbReference>
<dbReference type="Gene3D" id="3.30.700.10">
    <property type="entry name" value="Glycoprotein, Type 4 Pilin"/>
    <property type="match status" value="1"/>
</dbReference>
<dbReference type="EMBL" id="MFAK01000044">
    <property type="protein sequence ID" value="OGD73921.1"/>
    <property type="molecule type" value="Genomic_DNA"/>
</dbReference>
<evidence type="ECO:0000256" key="4">
    <source>
        <dbReference type="ARBA" id="ARBA00022989"/>
    </source>
</evidence>
<comment type="caution">
    <text evidence="7">The sequence shown here is derived from an EMBL/GenBank/DDBJ whole genome shotgun (WGS) entry which is preliminary data.</text>
</comment>
<dbReference type="Pfam" id="PF07963">
    <property type="entry name" value="N_methyl"/>
    <property type="match status" value="1"/>
</dbReference>
<dbReference type="PANTHER" id="PTHR30093:SF44">
    <property type="entry name" value="TYPE II SECRETION SYSTEM CORE PROTEIN G"/>
    <property type="match status" value="1"/>
</dbReference>
<keyword evidence="2" id="KW-0488">Methylation</keyword>
<comment type="subcellular location">
    <subcellularLocation>
        <location evidence="1">Membrane</location>
        <topology evidence="1">Single-pass membrane protein</topology>
    </subcellularLocation>
</comment>
<dbReference type="PRINTS" id="PR00813">
    <property type="entry name" value="BCTERIALGSPG"/>
</dbReference>
<feature type="transmembrane region" description="Helical" evidence="6">
    <location>
        <begin position="6"/>
        <end position="27"/>
    </location>
</feature>
<dbReference type="InterPro" id="IPR012902">
    <property type="entry name" value="N_methyl_site"/>
</dbReference>
<evidence type="ECO:0000256" key="2">
    <source>
        <dbReference type="ARBA" id="ARBA00022481"/>
    </source>
</evidence>
<proteinExistence type="predicted"/>
<dbReference type="GO" id="GO:0016020">
    <property type="term" value="C:membrane"/>
    <property type="evidence" value="ECO:0007669"/>
    <property type="project" value="UniProtKB-SubCell"/>
</dbReference>
<sequence>MKGFTLIELLVVMAILGILSVIGFGSFQSARIKAQDAKTKSDLAQVAKSLEAYQNDHRTYPTTDLTWGAAFTDGTTIYFAKLPEAPTGNYYYASDGTGFTLYGRLQNSDDPAIEVFDPPIDCGTVVCNYKITSSNLP</sequence>
<dbReference type="PROSITE" id="PS00409">
    <property type="entry name" value="PROKAR_NTER_METHYL"/>
    <property type="match status" value="1"/>
</dbReference>
<protein>
    <recommendedName>
        <fullName evidence="9">Type II secretion system protein GspG C-terminal domain-containing protein</fullName>
    </recommendedName>
</protein>
<name>A0A1F5F2M0_9BACT</name>
<evidence type="ECO:0000313" key="8">
    <source>
        <dbReference type="Proteomes" id="UP000176191"/>
    </source>
</evidence>
<gene>
    <name evidence="7" type="ORF">A2228_01480</name>
</gene>
<evidence type="ECO:0000256" key="3">
    <source>
        <dbReference type="ARBA" id="ARBA00022692"/>
    </source>
</evidence>
<keyword evidence="5 6" id="KW-0472">Membrane</keyword>
<dbReference type="GO" id="GO:0015627">
    <property type="term" value="C:type II protein secretion system complex"/>
    <property type="evidence" value="ECO:0007669"/>
    <property type="project" value="InterPro"/>
</dbReference>
<keyword evidence="3 6" id="KW-0812">Transmembrane</keyword>
<dbReference type="SUPFAM" id="SSF54523">
    <property type="entry name" value="Pili subunits"/>
    <property type="match status" value="1"/>
</dbReference>
<dbReference type="PANTHER" id="PTHR30093">
    <property type="entry name" value="GENERAL SECRETION PATHWAY PROTEIN G"/>
    <property type="match status" value="1"/>
</dbReference>
<keyword evidence="4 6" id="KW-1133">Transmembrane helix</keyword>
<evidence type="ECO:0000256" key="6">
    <source>
        <dbReference type="SAM" id="Phobius"/>
    </source>
</evidence>